<reference evidence="3 4" key="1">
    <citation type="submission" date="2018-03" db="EMBL/GenBank/DDBJ databases">
        <title>Whole genome sequencing of Histamine producing bacteria.</title>
        <authorList>
            <person name="Butler K."/>
        </authorList>
    </citation>
    <scope>NUCLEOTIDE SEQUENCE [LARGE SCALE GENOMIC DNA]</scope>
    <source>
        <strain evidence="3 4">Res.4.1</strain>
    </source>
</reference>
<proteinExistence type="predicted"/>
<comment type="caution">
    <text evidence="3">The sequence shown here is derived from an EMBL/GenBank/DDBJ whole genome shotgun (WGS) entry which is preliminary data.</text>
</comment>
<dbReference type="InterPro" id="IPR010982">
    <property type="entry name" value="Lambda_DNA-bd_dom_sf"/>
</dbReference>
<organism evidence="3 4">
    <name type="scientific">Photobacterium leiognathi subsp. mandapamensis</name>
    <name type="common">Photobacterium mandapamensis</name>
    <dbReference type="NCBI Taxonomy" id="48408"/>
    <lineage>
        <taxon>Bacteria</taxon>
        <taxon>Pseudomonadati</taxon>
        <taxon>Pseudomonadota</taxon>
        <taxon>Gammaproteobacteria</taxon>
        <taxon>Vibrionales</taxon>
        <taxon>Vibrionaceae</taxon>
        <taxon>Photobacterium</taxon>
    </lineage>
</organism>
<dbReference type="AlphaFoldDB" id="A0A2T3KPL4"/>
<dbReference type="InterPro" id="IPR001387">
    <property type="entry name" value="Cro/C1-type_HTH"/>
</dbReference>
<dbReference type="RefSeq" id="WP_107186253.1">
    <property type="nucleotide sequence ID" value="NZ_CP131574.1"/>
</dbReference>
<evidence type="ECO:0000259" key="2">
    <source>
        <dbReference type="PROSITE" id="PS50943"/>
    </source>
</evidence>
<dbReference type="PROSITE" id="PS50943">
    <property type="entry name" value="HTH_CROC1"/>
    <property type="match status" value="1"/>
</dbReference>
<dbReference type="SMART" id="SM00530">
    <property type="entry name" value="HTH_XRE"/>
    <property type="match status" value="1"/>
</dbReference>
<protein>
    <submittedName>
        <fullName evidence="3">XRE family transcriptional regulator</fullName>
    </submittedName>
</protein>
<evidence type="ECO:0000256" key="1">
    <source>
        <dbReference type="ARBA" id="ARBA00023125"/>
    </source>
</evidence>
<dbReference type="CDD" id="cd00093">
    <property type="entry name" value="HTH_XRE"/>
    <property type="match status" value="1"/>
</dbReference>
<evidence type="ECO:0000313" key="3">
    <source>
        <dbReference type="EMBL" id="PSV06168.1"/>
    </source>
</evidence>
<dbReference type="GO" id="GO:0003677">
    <property type="term" value="F:DNA binding"/>
    <property type="evidence" value="ECO:0007669"/>
    <property type="project" value="UniProtKB-KW"/>
</dbReference>
<gene>
    <name evidence="3" type="ORF">C0W93_20885</name>
</gene>
<dbReference type="Gene3D" id="1.10.260.40">
    <property type="entry name" value="lambda repressor-like DNA-binding domains"/>
    <property type="match status" value="1"/>
</dbReference>
<dbReference type="Proteomes" id="UP000240530">
    <property type="component" value="Unassembled WGS sequence"/>
</dbReference>
<feature type="domain" description="HTH cro/C1-type" evidence="2">
    <location>
        <begin position="11"/>
        <end position="65"/>
    </location>
</feature>
<name>A0A2T3KPL4_PHOLD</name>
<dbReference type="PANTHER" id="PTHR46558">
    <property type="entry name" value="TRACRIPTIONAL REGULATORY PROTEIN-RELATED-RELATED"/>
    <property type="match status" value="1"/>
</dbReference>
<accession>A0A2T3KPL4</accession>
<keyword evidence="1" id="KW-0238">DNA-binding</keyword>
<sequence length="104" mass="11769">MNNTNTFHLLLKQSREEHGMTQVDVAKSLNIARQTYLDLEYGRTQPRLDTLLTLASLFNKSVAFFAGERPSLDGFETKALFEELQQRYVALSTNMPDTATATPE</sequence>
<evidence type="ECO:0000313" key="4">
    <source>
        <dbReference type="Proteomes" id="UP000240530"/>
    </source>
</evidence>
<dbReference type="Pfam" id="PF01381">
    <property type="entry name" value="HTH_3"/>
    <property type="match status" value="1"/>
</dbReference>
<dbReference type="SUPFAM" id="SSF47413">
    <property type="entry name" value="lambda repressor-like DNA-binding domains"/>
    <property type="match status" value="1"/>
</dbReference>
<dbReference type="EMBL" id="PYNS01000041">
    <property type="protein sequence ID" value="PSV06168.1"/>
    <property type="molecule type" value="Genomic_DNA"/>
</dbReference>
<dbReference type="PANTHER" id="PTHR46558:SF11">
    <property type="entry name" value="HTH-TYPE TRANSCRIPTIONAL REGULATOR XRE"/>
    <property type="match status" value="1"/>
</dbReference>